<dbReference type="Pfam" id="PF13333">
    <property type="entry name" value="rve_2"/>
    <property type="match status" value="1"/>
</dbReference>
<protein>
    <recommendedName>
        <fullName evidence="1">Integrase catalytic domain-containing protein</fullName>
    </recommendedName>
</protein>
<evidence type="ECO:0000313" key="2">
    <source>
        <dbReference type="EMBL" id="OUN19649.1"/>
    </source>
</evidence>
<proteinExistence type="predicted"/>
<gene>
    <name evidence="2" type="ORF">B5G36_00130</name>
</gene>
<name>A0AB36MK29_9LACO</name>
<evidence type="ECO:0000259" key="1">
    <source>
        <dbReference type="Pfam" id="PF13333"/>
    </source>
</evidence>
<dbReference type="GO" id="GO:0015074">
    <property type="term" value="P:DNA integration"/>
    <property type="evidence" value="ECO:0007669"/>
    <property type="project" value="InterPro"/>
</dbReference>
<sequence length="81" mass="9867">MPLFLISKITSVNMSYSEKRGATIYKLKESHTWERFWSHYKDEAYNNVKFKSYETLAKSVNNYIEYHNDRRYQYKLNSLTP</sequence>
<comment type="caution">
    <text evidence="2">The sequence shown here is derived from an EMBL/GenBank/DDBJ whole genome shotgun (WGS) entry which is preliminary data.</text>
</comment>
<accession>A0AB36MK29</accession>
<evidence type="ECO:0000313" key="3">
    <source>
        <dbReference type="Proteomes" id="UP000196255"/>
    </source>
</evidence>
<dbReference type="Proteomes" id="UP000196255">
    <property type="component" value="Unassembled WGS sequence"/>
</dbReference>
<dbReference type="AlphaFoldDB" id="A0AB36MK29"/>
<dbReference type="EMBL" id="NFHF01000001">
    <property type="protein sequence ID" value="OUN19649.1"/>
    <property type="molecule type" value="Genomic_DNA"/>
</dbReference>
<dbReference type="InterPro" id="IPR001584">
    <property type="entry name" value="Integrase_cat-core"/>
</dbReference>
<reference evidence="3" key="1">
    <citation type="submission" date="2017-04" db="EMBL/GenBank/DDBJ databases">
        <title>Function of individual gut microbiota members based on whole genome sequencing of pure cultures obtained from chicken caecum.</title>
        <authorList>
            <person name="Medvecky M."/>
            <person name="Cejkova D."/>
            <person name="Polansky O."/>
            <person name="Karasova D."/>
            <person name="Kubasova T."/>
            <person name="Cizek A."/>
            <person name="Rychlik I."/>
        </authorList>
    </citation>
    <scope>NUCLEOTIDE SEQUENCE [LARGE SCALE GENOMIC DNA]</scope>
    <source>
        <strain evidence="3">An84</strain>
    </source>
</reference>
<organism evidence="2 3">
    <name type="scientific">Ligilactobacillus salivarius</name>
    <dbReference type="NCBI Taxonomy" id="1624"/>
    <lineage>
        <taxon>Bacteria</taxon>
        <taxon>Bacillati</taxon>
        <taxon>Bacillota</taxon>
        <taxon>Bacilli</taxon>
        <taxon>Lactobacillales</taxon>
        <taxon>Lactobacillaceae</taxon>
        <taxon>Ligilactobacillus</taxon>
    </lineage>
</organism>
<feature type="domain" description="Integrase catalytic" evidence="1">
    <location>
        <begin position="34"/>
        <end position="81"/>
    </location>
</feature>